<accession>A0A9N8H8X4</accession>
<dbReference type="AlphaFoldDB" id="A0A9N8H8X4"/>
<evidence type="ECO:0008006" key="5">
    <source>
        <dbReference type="Google" id="ProtNLM"/>
    </source>
</evidence>
<keyword evidence="4" id="KW-1185">Reference proteome</keyword>
<evidence type="ECO:0000313" key="4">
    <source>
        <dbReference type="Proteomes" id="UP001153069"/>
    </source>
</evidence>
<comment type="caution">
    <text evidence="3">The sequence shown here is derived from an EMBL/GenBank/DDBJ whole genome shotgun (WGS) entry which is preliminary data.</text>
</comment>
<protein>
    <recommendedName>
        <fullName evidence="5">Transmembrane protein</fullName>
    </recommendedName>
</protein>
<dbReference type="Proteomes" id="UP001153069">
    <property type="component" value="Unassembled WGS sequence"/>
</dbReference>
<feature type="transmembrane region" description="Helical" evidence="2">
    <location>
        <begin position="70"/>
        <end position="90"/>
    </location>
</feature>
<proteinExistence type="predicted"/>
<feature type="region of interest" description="Disordered" evidence="1">
    <location>
        <begin position="1"/>
        <end position="21"/>
    </location>
</feature>
<organism evidence="3 4">
    <name type="scientific">Seminavis robusta</name>
    <dbReference type="NCBI Taxonomy" id="568900"/>
    <lineage>
        <taxon>Eukaryota</taxon>
        <taxon>Sar</taxon>
        <taxon>Stramenopiles</taxon>
        <taxon>Ochrophyta</taxon>
        <taxon>Bacillariophyta</taxon>
        <taxon>Bacillariophyceae</taxon>
        <taxon>Bacillariophycidae</taxon>
        <taxon>Naviculales</taxon>
        <taxon>Naviculaceae</taxon>
        <taxon>Seminavis</taxon>
    </lineage>
</organism>
<keyword evidence="2" id="KW-0472">Membrane</keyword>
<keyword evidence="2" id="KW-1133">Transmembrane helix</keyword>
<feature type="transmembrane region" description="Helical" evidence="2">
    <location>
        <begin position="110"/>
        <end position="130"/>
    </location>
</feature>
<reference evidence="3" key="1">
    <citation type="submission" date="2020-06" db="EMBL/GenBank/DDBJ databases">
        <authorList>
            <consortium name="Plant Systems Biology data submission"/>
        </authorList>
    </citation>
    <scope>NUCLEOTIDE SEQUENCE</scope>
    <source>
        <strain evidence="3">D6</strain>
    </source>
</reference>
<dbReference type="EMBL" id="CAICTM010000101">
    <property type="protein sequence ID" value="CAB9501193.1"/>
    <property type="molecule type" value="Genomic_DNA"/>
</dbReference>
<name>A0A9N8H8X4_9STRA</name>
<keyword evidence="2" id="KW-0812">Transmembrane</keyword>
<evidence type="ECO:0000256" key="1">
    <source>
        <dbReference type="SAM" id="MobiDB-lite"/>
    </source>
</evidence>
<gene>
    <name evidence="3" type="ORF">SEMRO_102_G051971.1</name>
</gene>
<evidence type="ECO:0000256" key="2">
    <source>
        <dbReference type="SAM" id="Phobius"/>
    </source>
</evidence>
<evidence type="ECO:0000313" key="3">
    <source>
        <dbReference type="EMBL" id="CAB9501193.1"/>
    </source>
</evidence>
<sequence length="151" mass="16521">MVEPTSSFTTQQRQTPSEYSSQMSTTAMESVNSTTDAAASSRCVIRLKFNLGAVRSLNFMNGSSASNTTSVSSLLCSALICFSVLFQGWWSWIQASASSLWQTYSGSNGGFIVLVCLWLLSSNCMFSVVVDMGDEQEVNDYTQMQPIDTRP</sequence>